<dbReference type="InterPro" id="IPR008920">
    <property type="entry name" value="TF_FadR/GntR_C"/>
</dbReference>
<dbReference type="SUPFAM" id="SSF46785">
    <property type="entry name" value="Winged helix' DNA-binding domain"/>
    <property type="match status" value="1"/>
</dbReference>
<evidence type="ECO:0000313" key="5">
    <source>
        <dbReference type="EMBL" id="SCL20296.1"/>
    </source>
</evidence>
<protein>
    <submittedName>
        <fullName evidence="5">DNA-binding transcriptional regulator, FadR family</fullName>
    </submittedName>
</protein>
<accession>A0A1C6RSV5</accession>
<dbReference type="Gene3D" id="1.20.120.530">
    <property type="entry name" value="GntR ligand-binding domain-like"/>
    <property type="match status" value="1"/>
</dbReference>
<dbReference type="GO" id="GO:0003700">
    <property type="term" value="F:DNA-binding transcription factor activity"/>
    <property type="evidence" value="ECO:0007669"/>
    <property type="project" value="InterPro"/>
</dbReference>
<evidence type="ECO:0000256" key="3">
    <source>
        <dbReference type="ARBA" id="ARBA00023163"/>
    </source>
</evidence>
<evidence type="ECO:0000256" key="2">
    <source>
        <dbReference type="ARBA" id="ARBA00023125"/>
    </source>
</evidence>
<dbReference type="OrthoDB" id="4164516at2"/>
<dbReference type="Gene3D" id="1.10.10.10">
    <property type="entry name" value="Winged helix-like DNA-binding domain superfamily/Winged helix DNA-binding domain"/>
    <property type="match status" value="1"/>
</dbReference>
<evidence type="ECO:0000313" key="6">
    <source>
        <dbReference type="Proteomes" id="UP000199413"/>
    </source>
</evidence>
<reference evidence="6" key="1">
    <citation type="submission" date="2016-06" db="EMBL/GenBank/DDBJ databases">
        <authorList>
            <person name="Varghese N."/>
            <person name="Submissions Spin"/>
        </authorList>
    </citation>
    <scope>NUCLEOTIDE SEQUENCE [LARGE SCALE GENOMIC DNA]</scope>
    <source>
        <strain evidence="6">DSM 45431</strain>
    </source>
</reference>
<sequence>MSNYPDRGLHGHVVREVGRRIVAGEFPPGTTIEVDRLEREYDVSLTVVREALRVLAAKGLVDARPKRGTFVRPRTDWSLLDPDLLRWQFEGADNDAFLANLAEVRLIVEPQGARLAAARRTDADLDALEAALASVTAEPTTEVIVDADLAFHRALLAATHNELLVRMEHIIEIGLRTRDLIVHAEGHRDDFLPPHREVLDAVRAADGDRAEQAMRALLEQAARDERELGS</sequence>
<dbReference type="Pfam" id="PF00392">
    <property type="entry name" value="GntR"/>
    <property type="match status" value="1"/>
</dbReference>
<dbReference type="InterPro" id="IPR000524">
    <property type="entry name" value="Tscrpt_reg_HTH_GntR"/>
</dbReference>
<dbReference type="AlphaFoldDB" id="A0A1C6RSV5"/>
<dbReference type="PROSITE" id="PS50949">
    <property type="entry name" value="HTH_GNTR"/>
    <property type="match status" value="1"/>
</dbReference>
<dbReference type="SMART" id="SM00345">
    <property type="entry name" value="HTH_GNTR"/>
    <property type="match status" value="1"/>
</dbReference>
<dbReference type="InterPro" id="IPR011711">
    <property type="entry name" value="GntR_C"/>
</dbReference>
<dbReference type="SMART" id="SM00895">
    <property type="entry name" value="FCD"/>
    <property type="match status" value="1"/>
</dbReference>
<dbReference type="RefSeq" id="WP_091339185.1">
    <property type="nucleotide sequence ID" value="NZ_FMHV01000002.1"/>
</dbReference>
<dbReference type="InterPro" id="IPR036390">
    <property type="entry name" value="WH_DNA-bd_sf"/>
</dbReference>
<evidence type="ECO:0000256" key="1">
    <source>
        <dbReference type="ARBA" id="ARBA00023015"/>
    </source>
</evidence>
<evidence type="ECO:0000259" key="4">
    <source>
        <dbReference type="PROSITE" id="PS50949"/>
    </source>
</evidence>
<dbReference type="STRING" id="568872.GA0070624_1962"/>
<keyword evidence="3" id="KW-0804">Transcription</keyword>
<keyword evidence="6" id="KW-1185">Reference proteome</keyword>
<dbReference type="Pfam" id="PF07729">
    <property type="entry name" value="FCD"/>
    <property type="match status" value="1"/>
</dbReference>
<keyword evidence="1" id="KW-0805">Transcription regulation</keyword>
<dbReference type="SUPFAM" id="SSF48008">
    <property type="entry name" value="GntR ligand-binding domain-like"/>
    <property type="match status" value="1"/>
</dbReference>
<feature type="domain" description="HTH gntR-type" evidence="4">
    <location>
        <begin position="7"/>
        <end position="74"/>
    </location>
</feature>
<dbReference type="CDD" id="cd07377">
    <property type="entry name" value="WHTH_GntR"/>
    <property type="match status" value="1"/>
</dbReference>
<keyword evidence="2 5" id="KW-0238">DNA-binding</keyword>
<organism evidence="5 6">
    <name type="scientific">Micromonospora rhizosphaerae</name>
    <dbReference type="NCBI Taxonomy" id="568872"/>
    <lineage>
        <taxon>Bacteria</taxon>
        <taxon>Bacillati</taxon>
        <taxon>Actinomycetota</taxon>
        <taxon>Actinomycetes</taxon>
        <taxon>Micromonosporales</taxon>
        <taxon>Micromonosporaceae</taxon>
        <taxon>Micromonospora</taxon>
    </lineage>
</organism>
<dbReference type="InterPro" id="IPR036388">
    <property type="entry name" value="WH-like_DNA-bd_sf"/>
</dbReference>
<dbReference type="PANTHER" id="PTHR43537">
    <property type="entry name" value="TRANSCRIPTIONAL REGULATOR, GNTR FAMILY"/>
    <property type="match status" value="1"/>
</dbReference>
<dbReference type="Proteomes" id="UP000199413">
    <property type="component" value="Unassembled WGS sequence"/>
</dbReference>
<dbReference type="PANTHER" id="PTHR43537:SF44">
    <property type="entry name" value="GNTR FAMILY REGULATORY PROTEIN"/>
    <property type="match status" value="1"/>
</dbReference>
<dbReference type="GO" id="GO:0003677">
    <property type="term" value="F:DNA binding"/>
    <property type="evidence" value="ECO:0007669"/>
    <property type="project" value="UniProtKB-KW"/>
</dbReference>
<proteinExistence type="predicted"/>
<gene>
    <name evidence="5" type="ORF">GA0070624_1962</name>
</gene>
<dbReference type="EMBL" id="FMHV01000002">
    <property type="protein sequence ID" value="SCL20296.1"/>
    <property type="molecule type" value="Genomic_DNA"/>
</dbReference>
<name>A0A1C6RSV5_9ACTN</name>